<accession>A0ACC0KGV1</accession>
<evidence type="ECO:0000313" key="2">
    <source>
        <dbReference type="Proteomes" id="UP001064048"/>
    </source>
</evidence>
<sequence>MKRTKGTTFCDSSAGGDGMDRCVDGKTALAYCDCSSQPQPSYQTCVMVVYCGSQHLGTNIEDSEYSDTCVRSHLTAGDCRPRRRLLAMCHKWNNAETTTSSTPNQCNGTSETIKIPTTVNVQYGKPEYVTSANSTQENQIIENTEIEICTKLKNIKIPTVHTKTKPKSSELNTNSNICSSTPKFSVKKRCRQAIKTTKKQNKGKTTQQFTCGQCPKIYTSLAGIRSHLASHCDPNICGSNCQDSIFTFNELNRDTKSKHLAENEIRCNKCDKTFKSKRNLRVHLQTHTGERPYGCKQCGKRFTQSAALYTHTKIHLGLKEHVCSYCNKAFTERKNMKNHERTHTKERPFECSTCFKGFGDPSALRRHVRIHTGDKMYQCQMCHMKFHDASGLIAHKKRHDDVKDFACDFCGKQFSTHQMLSNHESSVHMNIKKFLCDICHKSFTLKQYLKSHIQRNHMQSVECGICEMKFFSNTHLLIHKSKGCVRDRFACDHCGITFSLKRLVKKHMEEKHFETLYCHICMRKFYSDLDLQKHKLKANCTKKFINAKVDNRNL</sequence>
<protein>
    <submittedName>
        <fullName evidence="1">Uncharacterized protein</fullName>
    </submittedName>
</protein>
<name>A0ACC0KGV1_CHOFU</name>
<dbReference type="Proteomes" id="UP001064048">
    <property type="component" value="Chromosome 6"/>
</dbReference>
<organism evidence="1 2">
    <name type="scientific">Choristoneura fumiferana</name>
    <name type="common">Spruce budworm moth</name>
    <name type="synonym">Archips fumiferana</name>
    <dbReference type="NCBI Taxonomy" id="7141"/>
    <lineage>
        <taxon>Eukaryota</taxon>
        <taxon>Metazoa</taxon>
        <taxon>Ecdysozoa</taxon>
        <taxon>Arthropoda</taxon>
        <taxon>Hexapoda</taxon>
        <taxon>Insecta</taxon>
        <taxon>Pterygota</taxon>
        <taxon>Neoptera</taxon>
        <taxon>Endopterygota</taxon>
        <taxon>Lepidoptera</taxon>
        <taxon>Glossata</taxon>
        <taxon>Ditrysia</taxon>
        <taxon>Tortricoidea</taxon>
        <taxon>Tortricidae</taxon>
        <taxon>Tortricinae</taxon>
        <taxon>Choristoneura</taxon>
    </lineage>
</organism>
<gene>
    <name evidence="1" type="ORF">MSG28_003800</name>
</gene>
<comment type="caution">
    <text evidence="1">The sequence shown here is derived from an EMBL/GenBank/DDBJ whole genome shotgun (WGS) entry which is preliminary data.</text>
</comment>
<keyword evidence="2" id="KW-1185">Reference proteome</keyword>
<proteinExistence type="predicted"/>
<dbReference type="EMBL" id="CM046106">
    <property type="protein sequence ID" value="KAI8435503.1"/>
    <property type="molecule type" value="Genomic_DNA"/>
</dbReference>
<reference evidence="1 2" key="1">
    <citation type="journal article" date="2022" name="Genome Biol. Evol.">
        <title>The Spruce Budworm Genome: Reconstructing the Evolutionary History of Antifreeze Proteins.</title>
        <authorList>
            <person name="Beliveau C."/>
            <person name="Gagne P."/>
            <person name="Picq S."/>
            <person name="Vernygora O."/>
            <person name="Keeling C.I."/>
            <person name="Pinkney K."/>
            <person name="Doucet D."/>
            <person name="Wen F."/>
            <person name="Johnston J.S."/>
            <person name="Maaroufi H."/>
            <person name="Boyle B."/>
            <person name="Laroche J."/>
            <person name="Dewar K."/>
            <person name="Juretic N."/>
            <person name="Blackburn G."/>
            <person name="Nisole A."/>
            <person name="Brunet B."/>
            <person name="Brandao M."/>
            <person name="Lumley L."/>
            <person name="Duan J."/>
            <person name="Quan G."/>
            <person name="Lucarotti C.J."/>
            <person name="Roe A.D."/>
            <person name="Sperling F.A.H."/>
            <person name="Levesque R.C."/>
            <person name="Cusson M."/>
        </authorList>
    </citation>
    <scope>NUCLEOTIDE SEQUENCE [LARGE SCALE GENOMIC DNA]</scope>
    <source>
        <strain evidence="1">Glfc:IPQL:Cfum</strain>
    </source>
</reference>
<evidence type="ECO:0000313" key="1">
    <source>
        <dbReference type="EMBL" id="KAI8435503.1"/>
    </source>
</evidence>